<dbReference type="GO" id="GO:0097550">
    <property type="term" value="C:transcription preinitiation complex"/>
    <property type="evidence" value="ECO:0007669"/>
    <property type="project" value="TreeGrafter"/>
</dbReference>
<gene>
    <name evidence="7" type="ORF">MNEG_15479</name>
</gene>
<dbReference type="Gene3D" id="1.10.472.170">
    <property type="match status" value="1"/>
</dbReference>
<dbReference type="InterPro" id="IPR013150">
    <property type="entry name" value="TFIIB_cyclin"/>
</dbReference>
<dbReference type="SUPFAM" id="SSF57783">
    <property type="entry name" value="Zinc beta-ribbon"/>
    <property type="match status" value="1"/>
</dbReference>
<dbReference type="PROSITE" id="PS51134">
    <property type="entry name" value="ZF_TFIIB"/>
    <property type="match status" value="1"/>
</dbReference>
<sequence>MAMATEGVGPRLERSCPNCGGKDMVEVHSEGDIVCKGCGLVVEDHIIDERSEWRTFGDKDKEGDDPSRVGGATNLLLDDGGLGTTIGRVQGDGGASFALNKMHMRQNNQMRQLKSAFAGIGEMCSKLNQTDAVKSAACEIYKNVHDNKVLRGRKSELAYAACVLVASRQG</sequence>
<dbReference type="Pfam" id="PF00382">
    <property type="entry name" value="TFIIB"/>
    <property type="match status" value="1"/>
</dbReference>
<keyword evidence="3" id="KW-0804">Transcription</keyword>
<dbReference type="InterPro" id="IPR013137">
    <property type="entry name" value="Znf_TFIIB"/>
</dbReference>
<evidence type="ECO:0000256" key="2">
    <source>
        <dbReference type="ARBA" id="ARBA00023015"/>
    </source>
</evidence>
<dbReference type="RefSeq" id="XP_013891505.1">
    <property type="nucleotide sequence ID" value="XM_014036051.1"/>
</dbReference>
<keyword evidence="5" id="KW-0863">Zinc-finger</keyword>
<evidence type="ECO:0000313" key="7">
    <source>
        <dbReference type="EMBL" id="KIY92485.1"/>
    </source>
</evidence>
<keyword evidence="2" id="KW-0805">Transcription regulation</keyword>
<evidence type="ECO:0000259" key="6">
    <source>
        <dbReference type="PROSITE" id="PS51134"/>
    </source>
</evidence>
<keyword evidence="7" id="KW-0648">Protein biosynthesis</keyword>
<dbReference type="GO" id="GO:0017025">
    <property type="term" value="F:TBP-class protein binding"/>
    <property type="evidence" value="ECO:0007669"/>
    <property type="project" value="InterPro"/>
</dbReference>
<reference evidence="7 8" key="1">
    <citation type="journal article" date="2013" name="BMC Genomics">
        <title>Reconstruction of the lipid metabolism for the microalga Monoraphidium neglectum from its genome sequence reveals characteristics suitable for biofuel production.</title>
        <authorList>
            <person name="Bogen C."/>
            <person name="Al-Dilaimi A."/>
            <person name="Albersmeier A."/>
            <person name="Wichmann J."/>
            <person name="Grundmann M."/>
            <person name="Rupp O."/>
            <person name="Lauersen K.J."/>
            <person name="Blifernez-Klassen O."/>
            <person name="Kalinowski J."/>
            <person name="Goesmann A."/>
            <person name="Mussgnug J.H."/>
            <person name="Kruse O."/>
        </authorList>
    </citation>
    <scope>NUCLEOTIDE SEQUENCE [LARGE SCALE GENOMIC DNA]</scope>
    <source>
        <strain evidence="7 8">SAG 48.87</strain>
    </source>
</reference>
<evidence type="ECO:0000256" key="1">
    <source>
        <dbReference type="ARBA" id="ARBA00022737"/>
    </source>
</evidence>
<dbReference type="SUPFAM" id="SSF47954">
    <property type="entry name" value="Cyclin-like"/>
    <property type="match status" value="1"/>
</dbReference>
<keyword evidence="5" id="KW-0862">Zinc</keyword>
<keyword evidence="7" id="KW-0396">Initiation factor</keyword>
<dbReference type="STRING" id="145388.A0A0D2MAW9"/>
<evidence type="ECO:0000256" key="4">
    <source>
        <dbReference type="ARBA" id="ARBA00031706"/>
    </source>
</evidence>
<protein>
    <recommendedName>
        <fullName evidence="4">General transcription factor TFIIB</fullName>
    </recommendedName>
</protein>
<name>A0A0D2MAW9_9CHLO</name>
<dbReference type="GO" id="GO:0070897">
    <property type="term" value="P:transcription preinitiation complex assembly"/>
    <property type="evidence" value="ECO:0007669"/>
    <property type="project" value="InterPro"/>
</dbReference>
<evidence type="ECO:0000256" key="5">
    <source>
        <dbReference type="PROSITE-ProRule" id="PRU00469"/>
    </source>
</evidence>
<dbReference type="AlphaFoldDB" id="A0A0D2MAW9"/>
<dbReference type="OrthoDB" id="25790at2759"/>
<evidence type="ECO:0000313" key="8">
    <source>
        <dbReference type="Proteomes" id="UP000054498"/>
    </source>
</evidence>
<dbReference type="GO" id="GO:0003743">
    <property type="term" value="F:translation initiation factor activity"/>
    <property type="evidence" value="ECO:0007669"/>
    <property type="project" value="UniProtKB-KW"/>
</dbReference>
<dbReference type="GeneID" id="25733144"/>
<evidence type="ECO:0000256" key="3">
    <source>
        <dbReference type="ARBA" id="ARBA00023163"/>
    </source>
</evidence>
<dbReference type="GO" id="GO:0008270">
    <property type="term" value="F:zinc ion binding"/>
    <property type="evidence" value="ECO:0007669"/>
    <property type="project" value="UniProtKB-KW"/>
</dbReference>
<dbReference type="Pfam" id="PF08271">
    <property type="entry name" value="Zn_Ribbon_TF"/>
    <property type="match status" value="1"/>
</dbReference>
<proteinExistence type="predicted"/>
<keyword evidence="5" id="KW-0479">Metal-binding</keyword>
<dbReference type="InterPro" id="IPR036915">
    <property type="entry name" value="Cyclin-like_sf"/>
</dbReference>
<dbReference type="Proteomes" id="UP000054498">
    <property type="component" value="Unassembled WGS sequence"/>
</dbReference>
<dbReference type="EMBL" id="KK105581">
    <property type="protein sequence ID" value="KIY92485.1"/>
    <property type="molecule type" value="Genomic_DNA"/>
</dbReference>
<keyword evidence="1" id="KW-0677">Repeat</keyword>
<organism evidence="7 8">
    <name type="scientific">Monoraphidium neglectum</name>
    <dbReference type="NCBI Taxonomy" id="145388"/>
    <lineage>
        <taxon>Eukaryota</taxon>
        <taxon>Viridiplantae</taxon>
        <taxon>Chlorophyta</taxon>
        <taxon>core chlorophytes</taxon>
        <taxon>Chlorophyceae</taxon>
        <taxon>CS clade</taxon>
        <taxon>Sphaeropleales</taxon>
        <taxon>Selenastraceae</taxon>
        <taxon>Monoraphidium</taxon>
    </lineage>
</organism>
<feature type="domain" description="TFIIB-type" evidence="6">
    <location>
        <begin position="12"/>
        <end position="43"/>
    </location>
</feature>
<keyword evidence="8" id="KW-1185">Reference proteome</keyword>
<dbReference type="GO" id="GO:0005634">
    <property type="term" value="C:nucleus"/>
    <property type="evidence" value="ECO:0007669"/>
    <property type="project" value="TreeGrafter"/>
</dbReference>
<accession>A0A0D2MAW9</accession>
<dbReference type="PRINTS" id="PR00685">
    <property type="entry name" value="TIFACTORIIB"/>
</dbReference>
<dbReference type="PANTHER" id="PTHR11618">
    <property type="entry name" value="TRANSCRIPTION INITIATION FACTOR IIB-RELATED"/>
    <property type="match status" value="1"/>
</dbReference>
<dbReference type="InterPro" id="IPR000812">
    <property type="entry name" value="TFIIB"/>
</dbReference>
<dbReference type="PANTHER" id="PTHR11618:SF13">
    <property type="entry name" value="TRANSCRIPTION INITIATION FACTOR IIB"/>
    <property type="match status" value="1"/>
</dbReference>
<dbReference type="KEGG" id="mng:MNEG_15479"/>